<evidence type="ECO:0000313" key="6">
    <source>
        <dbReference type="EMBL" id="XDK25390.1"/>
    </source>
</evidence>
<evidence type="ECO:0000256" key="2">
    <source>
        <dbReference type="ARBA" id="ARBA00022989"/>
    </source>
</evidence>
<feature type="transmembrane region" description="Helical" evidence="4">
    <location>
        <begin position="141"/>
        <end position="164"/>
    </location>
</feature>
<dbReference type="EMBL" id="CP162601">
    <property type="protein sequence ID" value="XDK25390.1"/>
    <property type="molecule type" value="Genomic_DNA"/>
</dbReference>
<dbReference type="Gene3D" id="1.20.1250.20">
    <property type="entry name" value="MFS general substrate transporter like domains"/>
    <property type="match status" value="2"/>
</dbReference>
<feature type="transmembrane region" description="Helical" evidence="4">
    <location>
        <begin position="348"/>
        <end position="368"/>
    </location>
</feature>
<dbReference type="AlphaFoldDB" id="A0AB39HFF8"/>
<feature type="transmembrane region" description="Helical" evidence="4">
    <location>
        <begin position="184"/>
        <end position="205"/>
    </location>
</feature>
<gene>
    <name evidence="6" type="ORF">AB0763_01705</name>
</gene>
<evidence type="ECO:0000256" key="3">
    <source>
        <dbReference type="ARBA" id="ARBA00023136"/>
    </source>
</evidence>
<proteinExistence type="predicted"/>
<dbReference type="PROSITE" id="PS50850">
    <property type="entry name" value="MFS"/>
    <property type="match status" value="1"/>
</dbReference>
<dbReference type="RefSeq" id="WP_306102145.1">
    <property type="nucleotide sequence ID" value="NZ_CP162601.1"/>
</dbReference>
<dbReference type="PANTHER" id="PTHR23523:SF2">
    <property type="entry name" value="2-NITROIMIDAZOLE TRANSPORTER"/>
    <property type="match status" value="1"/>
</dbReference>
<dbReference type="Pfam" id="PF07690">
    <property type="entry name" value="MFS_1"/>
    <property type="match status" value="1"/>
</dbReference>
<keyword evidence="3 4" id="KW-0472">Membrane</keyword>
<feature type="transmembrane region" description="Helical" evidence="4">
    <location>
        <begin position="292"/>
        <end position="310"/>
    </location>
</feature>
<dbReference type="PANTHER" id="PTHR23523">
    <property type="match status" value="1"/>
</dbReference>
<accession>A0AB39HFF8</accession>
<feature type="transmembrane region" description="Helical" evidence="4">
    <location>
        <begin position="88"/>
        <end position="105"/>
    </location>
</feature>
<dbReference type="KEGG" id="vih:AB0763_01705"/>
<feature type="transmembrane region" description="Helical" evidence="4">
    <location>
        <begin position="226"/>
        <end position="251"/>
    </location>
</feature>
<reference evidence="6" key="1">
    <citation type="submission" date="2024-07" db="EMBL/GenBank/DDBJ databases">
        <title>Genome Analysis of a Potential Novel Vibrio Species Secreting pH- and Thermo-stable Alginate Lyase and its Application in Producing Alginate Oligosaccharides.</title>
        <authorList>
            <person name="Huang H."/>
            <person name="Bao K."/>
        </authorList>
    </citation>
    <scope>NUCLEOTIDE SEQUENCE</scope>
    <source>
        <strain evidence="6">HB236076</strain>
    </source>
</reference>
<evidence type="ECO:0000256" key="4">
    <source>
        <dbReference type="SAM" id="Phobius"/>
    </source>
</evidence>
<keyword evidence="2 4" id="KW-1133">Transmembrane helix</keyword>
<feature type="domain" description="Major facilitator superfamily (MFS) profile" evidence="5">
    <location>
        <begin position="16"/>
        <end position="404"/>
    </location>
</feature>
<keyword evidence="1 4" id="KW-0812">Transmembrane</keyword>
<evidence type="ECO:0000256" key="1">
    <source>
        <dbReference type="ARBA" id="ARBA00022692"/>
    </source>
</evidence>
<feature type="transmembrane region" description="Helical" evidence="4">
    <location>
        <begin position="58"/>
        <end position="76"/>
    </location>
</feature>
<dbReference type="InterPro" id="IPR036259">
    <property type="entry name" value="MFS_trans_sf"/>
</dbReference>
<evidence type="ECO:0000259" key="5">
    <source>
        <dbReference type="PROSITE" id="PS50850"/>
    </source>
</evidence>
<dbReference type="InterPro" id="IPR011701">
    <property type="entry name" value="MFS"/>
</dbReference>
<feature type="transmembrane region" description="Helical" evidence="4">
    <location>
        <begin position="380"/>
        <end position="399"/>
    </location>
</feature>
<dbReference type="GO" id="GO:0022857">
    <property type="term" value="F:transmembrane transporter activity"/>
    <property type="evidence" value="ECO:0007669"/>
    <property type="project" value="InterPro"/>
</dbReference>
<sequence>MTTSSSSASRIARLSQSKAAWLLAFIFLISLNLRGPVTGVPPLLERISDTLHLNSSQTGLITSLPLLAFALFAPVASWLTRYFSLERILTMGALLIAIGMLVRSWGNLSTLYLGAILIGIGVAVGNVLLPSLLKREFANKVVQLTSLYVLMMSIGGFVMASMAVPIDSWAQSRNTEMGLSSWSFSLLCQCAFILLPLLIGFSRLLPNHTRSNTNAQTVNVWRSLEAWQVGSFLALNSLFNYSVLAWVPAILVDYGYTDTTAGLYQGYMQLAGALPSLLLAPFISRLGSHRRLCMIATSLGVVSILGWLYLPNWSGVWAFVFGFGVSMSYILGLSFVSLRANSARHAAALSGMSQFLGYTLAAIGPVVIGSLHDWSASWQIPLYLFVAMGLLCCISGWLASPKQQAQQHLD</sequence>
<feature type="transmembrane region" description="Helical" evidence="4">
    <location>
        <begin position="263"/>
        <end position="280"/>
    </location>
</feature>
<feature type="transmembrane region" description="Helical" evidence="4">
    <location>
        <begin position="111"/>
        <end position="129"/>
    </location>
</feature>
<dbReference type="InterPro" id="IPR052524">
    <property type="entry name" value="MFS_Cyanate_Porter"/>
</dbReference>
<organism evidence="6">
    <name type="scientific">Vibrio sp. HB236076</name>
    <dbReference type="NCBI Taxonomy" id="3232307"/>
    <lineage>
        <taxon>Bacteria</taxon>
        <taxon>Pseudomonadati</taxon>
        <taxon>Pseudomonadota</taxon>
        <taxon>Gammaproteobacteria</taxon>
        <taxon>Vibrionales</taxon>
        <taxon>Vibrionaceae</taxon>
        <taxon>Vibrio</taxon>
    </lineage>
</organism>
<name>A0AB39HFF8_9VIBR</name>
<dbReference type="SUPFAM" id="SSF103473">
    <property type="entry name" value="MFS general substrate transporter"/>
    <property type="match status" value="1"/>
</dbReference>
<feature type="transmembrane region" description="Helical" evidence="4">
    <location>
        <begin position="316"/>
        <end position="336"/>
    </location>
</feature>
<protein>
    <submittedName>
        <fullName evidence="6">MFS transporter</fullName>
    </submittedName>
</protein>
<dbReference type="InterPro" id="IPR020846">
    <property type="entry name" value="MFS_dom"/>
</dbReference>